<dbReference type="Proteomes" id="UP000010467">
    <property type="component" value="Chromosome"/>
</dbReference>
<feature type="transmembrane region" description="Helical" evidence="8">
    <location>
        <begin position="162"/>
        <end position="181"/>
    </location>
</feature>
<proteinExistence type="predicted"/>
<evidence type="ECO:0000256" key="1">
    <source>
        <dbReference type="ARBA" id="ARBA00004651"/>
    </source>
</evidence>
<evidence type="ECO:0000256" key="6">
    <source>
        <dbReference type="ARBA" id="ARBA00023136"/>
    </source>
</evidence>
<dbReference type="OrthoDB" id="9783652at2"/>
<dbReference type="RefSeq" id="WP_015236947.1">
    <property type="nucleotide sequence ID" value="NC_019793.1"/>
</dbReference>
<comment type="cofactor">
    <cofactor evidence="7">
        <name>Mg(2+)</name>
        <dbReference type="ChEBI" id="CHEBI:18420"/>
    </cofactor>
</comment>
<feature type="transmembrane region" description="Helical" evidence="8">
    <location>
        <begin position="12"/>
        <end position="33"/>
    </location>
</feature>
<keyword evidence="3 9" id="KW-0808">Transferase</keyword>
<dbReference type="InterPro" id="IPR000715">
    <property type="entry name" value="Glycosyl_transferase_4"/>
</dbReference>
<dbReference type="PATRIC" id="fig|937777.3.peg.3222"/>
<dbReference type="GO" id="GO:0005886">
    <property type="term" value="C:plasma membrane"/>
    <property type="evidence" value="ECO:0007669"/>
    <property type="project" value="UniProtKB-SubCell"/>
</dbReference>
<evidence type="ECO:0000256" key="5">
    <source>
        <dbReference type="ARBA" id="ARBA00022989"/>
    </source>
</evidence>
<organism evidence="9 10">
    <name type="scientific">Deinococcus peraridilitoris (strain DSM 19664 / LMG 22246 / CIP 109416 / KR-200)</name>
    <dbReference type="NCBI Taxonomy" id="937777"/>
    <lineage>
        <taxon>Bacteria</taxon>
        <taxon>Thermotogati</taxon>
        <taxon>Deinococcota</taxon>
        <taxon>Deinococci</taxon>
        <taxon>Deinococcales</taxon>
        <taxon>Deinococcaceae</taxon>
        <taxon>Deinococcus</taxon>
    </lineage>
</organism>
<evidence type="ECO:0000256" key="4">
    <source>
        <dbReference type="ARBA" id="ARBA00022692"/>
    </source>
</evidence>
<evidence type="ECO:0000256" key="3">
    <source>
        <dbReference type="ARBA" id="ARBA00022679"/>
    </source>
</evidence>
<feature type="transmembrane region" description="Helical" evidence="8">
    <location>
        <begin position="338"/>
        <end position="359"/>
    </location>
</feature>
<keyword evidence="5 8" id="KW-1133">Transmembrane helix</keyword>
<dbReference type="GO" id="GO:0016780">
    <property type="term" value="F:phosphotransferase activity, for other substituted phosphate groups"/>
    <property type="evidence" value="ECO:0007669"/>
    <property type="project" value="InterPro"/>
</dbReference>
<feature type="transmembrane region" description="Helical" evidence="8">
    <location>
        <begin position="126"/>
        <end position="150"/>
    </location>
</feature>
<feature type="transmembrane region" description="Helical" evidence="8">
    <location>
        <begin position="212"/>
        <end position="231"/>
    </location>
</feature>
<dbReference type="AlphaFoldDB" id="L0A5E6"/>
<dbReference type="Pfam" id="PF00953">
    <property type="entry name" value="Glycos_transf_4"/>
    <property type="match status" value="1"/>
</dbReference>
<feature type="binding site" evidence="7">
    <location>
        <position position="179"/>
    </location>
    <ligand>
        <name>Mg(2+)</name>
        <dbReference type="ChEBI" id="CHEBI:18420"/>
    </ligand>
</feature>
<reference evidence="10" key="1">
    <citation type="submission" date="2012-03" db="EMBL/GenBank/DDBJ databases">
        <title>Complete sequence of chromosome of Deinococcus peraridilitoris DSM 19664.</title>
        <authorList>
            <person name="Lucas S."/>
            <person name="Copeland A."/>
            <person name="Lapidus A."/>
            <person name="Glavina del Rio T."/>
            <person name="Dalin E."/>
            <person name="Tice H."/>
            <person name="Bruce D."/>
            <person name="Goodwin L."/>
            <person name="Pitluck S."/>
            <person name="Peters L."/>
            <person name="Mikhailova N."/>
            <person name="Lu M."/>
            <person name="Kyrpides N."/>
            <person name="Mavromatis K."/>
            <person name="Ivanova N."/>
            <person name="Brettin T."/>
            <person name="Detter J.C."/>
            <person name="Han C."/>
            <person name="Larimer F."/>
            <person name="Land M."/>
            <person name="Hauser L."/>
            <person name="Markowitz V."/>
            <person name="Cheng J.-F."/>
            <person name="Hugenholtz P."/>
            <person name="Woyke T."/>
            <person name="Wu D."/>
            <person name="Pukall R."/>
            <person name="Steenblock K."/>
            <person name="Brambilla E."/>
            <person name="Klenk H.-P."/>
            <person name="Eisen J.A."/>
        </authorList>
    </citation>
    <scope>NUCLEOTIDE SEQUENCE [LARGE SCALE GENOMIC DNA]</scope>
    <source>
        <strain evidence="10">DSM 19664 / LMG 22246 / CIP 109416 / KR-200</strain>
    </source>
</reference>
<sequence length="379" mass="40580">MDVFPFLRSLGIADPLGIGFLSVVLTFVSAWVFTHRFVPRVRDYAIKVGWADLPNERRLNKAPLPNAGGLAIFAGFIIPVVIVWALRPIGVTEVQVQVLAILLGATLMVMLGFIDDQFTLPPLFRLGMQTVAALLLVLNGLSIELLALPFLPVIPVGLLEPFNIFFTLLWIVGITNAFNLLDGVDGVVGGIGFIASVVMLAVAAQFPDRGSAVVLLAGLAGAALGFLRHNFNPSRIIMGDGGAYLFGYTLAAISLLGTLKVSAGTSLLAPLLFLALPIIDTTQVIVGRLLRGQNPLSTPDKTHIHHRLFARYGARGAAVIIWAITLGFNIVGMLAQGIPAQVIFFVTLGVGGCLTWVALRRVRALRLEESHVTVKEAVK</sequence>
<accession>L0A5E6</accession>
<keyword evidence="6 8" id="KW-0472">Membrane</keyword>
<gene>
    <name evidence="9" type="ordered locus">Deipe_3206</name>
</gene>
<feature type="transmembrane region" description="Helical" evidence="8">
    <location>
        <begin position="67"/>
        <end position="86"/>
    </location>
</feature>
<protein>
    <submittedName>
        <fullName evidence="9">UDP-N-acetylmuramyl pentapeptide phosphotransferase/UDP-N-acetylglucosamine-1-phosphate transferase</fullName>
    </submittedName>
</protein>
<feature type="transmembrane region" description="Helical" evidence="8">
    <location>
        <begin position="188"/>
        <end position="206"/>
    </location>
</feature>
<dbReference type="GO" id="GO:0044038">
    <property type="term" value="P:cell wall macromolecule biosynthetic process"/>
    <property type="evidence" value="ECO:0007669"/>
    <property type="project" value="TreeGrafter"/>
</dbReference>
<evidence type="ECO:0000313" key="9">
    <source>
        <dbReference type="EMBL" id="AFZ68649.1"/>
    </source>
</evidence>
<dbReference type="GO" id="GO:0046872">
    <property type="term" value="F:metal ion binding"/>
    <property type="evidence" value="ECO:0007669"/>
    <property type="project" value="UniProtKB-KW"/>
</dbReference>
<comment type="subcellular location">
    <subcellularLocation>
        <location evidence="1">Cell membrane</location>
        <topology evidence="1">Multi-pass membrane protein</topology>
    </subcellularLocation>
</comment>
<keyword evidence="4 8" id="KW-0812">Transmembrane</keyword>
<feature type="transmembrane region" description="Helical" evidence="8">
    <location>
        <begin position="243"/>
        <end position="261"/>
    </location>
</feature>
<evidence type="ECO:0000313" key="10">
    <source>
        <dbReference type="Proteomes" id="UP000010467"/>
    </source>
</evidence>
<feature type="transmembrane region" description="Helical" evidence="8">
    <location>
        <begin position="98"/>
        <end position="114"/>
    </location>
</feature>
<feature type="transmembrane region" description="Helical" evidence="8">
    <location>
        <begin position="312"/>
        <end position="332"/>
    </location>
</feature>
<dbReference type="GO" id="GO:0009103">
    <property type="term" value="P:lipopolysaccharide biosynthetic process"/>
    <property type="evidence" value="ECO:0007669"/>
    <property type="project" value="TreeGrafter"/>
</dbReference>
<evidence type="ECO:0000256" key="8">
    <source>
        <dbReference type="SAM" id="Phobius"/>
    </source>
</evidence>
<feature type="transmembrane region" description="Helical" evidence="8">
    <location>
        <begin position="267"/>
        <end position="291"/>
    </location>
</feature>
<name>L0A5E6_DEIPD</name>
<evidence type="ECO:0000256" key="7">
    <source>
        <dbReference type="PIRSR" id="PIRSR600715-1"/>
    </source>
</evidence>
<dbReference type="PANTHER" id="PTHR22926:SF3">
    <property type="entry name" value="UNDECAPRENYL-PHOSPHATE ALPHA-N-ACETYLGLUCOSAMINYL 1-PHOSPHATE TRANSFERASE"/>
    <property type="match status" value="1"/>
</dbReference>
<dbReference type="GO" id="GO:0071555">
    <property type="term" value="P:cell wall organization"/>
    <property type="evidence" value="ECO:0007669"/>
    <property type="project" value="TreeGrafter"/>
</dbReference>
<dbReference type="STRING" id="937777.Deipe_3206"/>
<feature type="binding site" evidence="7">
    <location>
        <position position="240"/>
    </location>
    <ligand>
        <name>Mg(2+)</name>
        <dbReference type="ChEBI" id="CHEBI:18420"/>
    </ligand>
</feature>
<evidence type="ECO:0000256" key="2">
    <source>
        <dbReference type="ARBA" id="ARBA00022475"/>
    </source>
</evidence>
<dbReference type="KEGG" id="dpd:Deipe_3206"/>
<dbReference type="PANTHER" id="PTHR22926">
    <property type="entry name" value="PHOSPHO-N-ACETYLMURAMOYL-PENTAPEPTIDE-TRANSFERASE"/>
    <property type="match status" value="1"/>
</dbReference>
<dbReference type="EMBL" id="CP003382">
    <property type="protein sequence ID" value="AFZ68649.1"/>
    <property type="molecule type" value="Genomic_DNA"/>
</dbReference>
<dbReference type="eggNOG" id="COG0472">
    <property type="taxonomic scope" value="Bacteria"/>
</dbReference>
<keyword evidence="10" id="KW-1185">Reference proteome</keyword>
<keyword evidence="7" id="KW-0460">Magnesium</keyword>
<keyword evidence="7" id="KW-0479">Metal-binding</keyword>
<keyword evidence="2" id="KW-1003">Cell membrane</keyword>
<dbReference type="CDD" id="cd06853">
    <property type="entry name" value="GT_WecA_like"/>
    <property type="match status" value="1"/>
</dbReference>
<dbReference type="HOGENOM" id="CLU_023982_2_3_0"/>